<dbReference type="Gene3D" id="2.40.50.90">
    <property type="match status" value="1"/>
</dbReference>
<dbReference type="AlphaFoldDB" id="A0A5N5W4X9"/>
<gene>
    <name evidence="1" type="ORF">FRZ00_21040</name>
</gene>
<dbReference type="SUPFAM" id="SSF50199">
    <property type="entry name" value="Staphylococcal nuclease"/>
    <property type="match status" value="1"/>
</dbReference>
<proteinExistence type="predicted"/>
<evidence type="ECO:0000313" key="1">
    <source>
        <dbReference type="EMBL" id="KAB7839999.1"/>
    </source>
</evidence>
<dbReference type="RefSeq" id="WP_152264547.1">
    <property type="nucleotide sequence ID" value="NZ_VOKX01000069.1"/>
</dbReference>
<keyword evidence="2" id="KW-1185">Reference proteome</keyword>
<evidence type="ECO:0000313" key="2">
    <source>
        <dbReference type="Proteomes" id="UP000327000"/>
    </source>
</evidence>
<organism evidence="1 2">
    <name type="scientific">Streptomyces mobaraensis</name>
    <name type="common">Streptoverticillium mobaraense</name>
    <dbReference type="NCBI Taxonomy" id="35621"/>
    <lineage>
        <taxon>Bacteria</taxon>
        <taxon>Bacillati</taxon>
        <taxon>Actinomycetota</taxon>
        <taxon>Actinomycetes</taxon>
        <taxon>Kitasatosporales</taxon>
        <taxon>Streptomycetaceae</taxon>
        <taxon>Streptomyces</taxon>
    </lineage>
</organism>
<name>A0A5N5W4X9_STRMB</name>
<dbReference type="Proteomes" id="UP000327000">
    <property type="component" value="Unassembled WGS sequence"/>
</dbReference>
<accession>A0A5N5W4X9</accession>
<protein>
    <submittedName>
        <fullName evidence="1">Nuclease</fullName>
    </submittedName>
</protein>
<dbReference type="InterPro" id="IPR035437">
    <property type="entry name" value="SNase_OB-fold_sf"/>
</dbReference>
<sequence>MVDPVQILWSPAGESMPSLGSDALVDVHDGDTPNIRMPVRMLSVDTPEVTAKSAEGAANVDEKFKELAGWIEQGKAPISKELAEFLLPKIRTGHAGTLQFEQGTKAAQFNTDNIDKRLTEGVPEGKPPHAKPRRIFIRTADSPFDDHHRLLAYLAPDYSKEERAALTRRQRSTFNFDLIESGWAATFIIYPSIPGELDLPMTLEAAEKAVKGKKGIWKEPATLLGYEYRALERLHEVTRKIVDGTPLRPGESFSWRERYCADLRTRELFGPEDYFKVPPVYRLWFWPKDVNEAIGRLNLVPSRELGGGRRRGGR</sequence>
<comment type="caution">
    <text evidence="1">The sequence shown here is derived from an EMBL/GenBank/DDBJ whole genome shotgun (WGS) entry which is preliminary data.</text>
</comment>
<reference evidence="1 2" key="1">
    <citation type="journal article" date="2019" name="Microb. Cell Fact.">
        <title>Exploring novel herbicidin analogues by transcriptional regulator overexpression and MS/MS molecular networking.</title>
        <authorList>
            <person name="Shi Y."/>
            <person name="Gu R."/>
            <person name="Li Y."/>
            <person name="Wang X."/>
            <person name="Ren W."/>
            <person name="Li X."/>
            <person name="Wang L."/>
            <person name="Xie Y."/>
            <person name="Hong B."/>
        </authorList>
    </citation>
    <scope>NUCLEOTIDE SEQUENCE [LARGE SCALE GENOMIC DNA]</scope>
    <source>
        <strain evidence="1 2">US-43</strain>
    </source>
</reference>
<dbReference type="EMBL" id="VOKX01000069">
    <property type="protein sequence ID" value="KAB7839999.1"/>
    <property type="molecule type" value="Genomic_DNA"/>
</dbReference>
<dbReference type="OrthoDB" id="6204818at2"/>